<feature type="region of interest" description="Disordered" evidence="1">
    <location>
        <begin position="19"/>
        <end position="92"/>
    </location>
</feature>
<keyword evidence="3" id="KW-1185">Reference proteome</keyword>
<evidence type="ECO:0000313" key="2">
    <source>
        <dbReference type="EMBL" id="KAL3787203.1"/>
    </source>
</evidence>
<feature type="compositionally biased region" description="Polar residues" evidence="1">
    <location>
        <begin position="60"/>
        <end position="69"/>
    </location>
</feature>
<evidence type="ECO:0000256" key="1">
    <source>
        <dbReference type="SAM" id="MobiDB-lite"/>
    </source>
</evidence>
<proteinExistence type="predicted"/>
<sequence length="92" mass="10292">MVTLKRWFVEPIARALRWDDELIRTTPMSSHPADSRSMAPSDSSHPKTPQPRNRAHDTTKSCVMSGQQRTGHEESTGNAPLTKLPEDNPPNC</sequence>
<comment type="caution">
    <text evidence="2">The sequence shown here is derived from an EMBL/GenBank/DDBJ whole genome shotgun (WGS) entry which is preliminary data.</text>
</comment>
<reference evidence="2 3" key="1">
    <citation type="submission" date="2024-10" db="EMBL/GenBank/DDBJ databases">
        <title>Updated reference genomes for cyclostephanoid diatoms.</title>
        <authorList>
            <person name="Roberts W.R."/>
            <person name="Alverson A.J."/>
        </authorList>
    </citation>
    <scope>NUCLEOTIDE SEQUENCE [LARGE SCALE GENOMIC DNA]</scope>
    <source>
        <strain evidence="2 3">AJA010-31</strain>
    </source>
</reference>
<dbReference type="AlphaFoldDB" id="A0ABD3PHL6"/>
<feature type="compositionally biased region" description="Polar residues" evidence="1">
    <location>
        <begin position="38"/>
        <end position="51"/>
    </location>
</feature>
<dbReference type="Proteomes" id="UP001530400">
    <property type="component" value="Unassembled WGS sequence"/>
</dbReference>
<organism evidence="2 3">
    <name type="scientific">Cyclotella atomus</name>
    <dbReference type="NCBI Taxonomy" id="382360"/>
    <lineage>
        <taxon>Eukaryota</taxon>
        <taxon>Sar</taxon>
        <taxon>Stramenopiles</taxon>
        <taxon>Ochrophyta</taxon>
        <taxon>Bacillariophyta</taxon>
        <taxon>Coscinodiscophyceae</taxon>
        <taxon>Thalassiosirophycidae</taxon>
        <taxon>Stephanodiscales</taxon>
        <taxon>Stephanodiscaceae</taxon>
        <taxon>Cyclotella</taxon>
    </lineage>
</organism>
<protein>
    <submittedName>
        <fullName evidence="2">Uncharacterized protein</fullName>
    </submittedName>
</protein>
<dbReference type="EMBL" id="JALLPJ020000621">
    <property type="protein sequence ID" value="KAL3787203.1"/>
    <property type="molecule type" value="Genomic_DNA"/>
</dbReference>
<name>A0ABD3PHL6_9STRA</name>
<accession>A0ABD3PHL6</accession>
<gene>
    <name evidence="2" type="ORF">ACHAWO_009936</name>
</gene>
<evidence type="ECO:0000313" key="3">
    <source>
        <dbReference type="Proteomes" id="UP001530400"/>
    </source>
</evidence>